<comment type="similarity">
    <text evidence="8">Belongs to the radical SAM superfamily. 7-carboxy-7-deazaguanine synthase family.</text>
</comment>
<dbReference type="UniPathway" id="UPA00391"/>
<comment type="caution">
    <text evidence="10">The sequence shown here is derived from an EMBL/GenBank/DDBJ whole genome shotgun (WGS) entry which is preliminary data.</text>
</comment>
<evidence type="ECO:0000256" key="2">
    <source>
        <dbReference type="ARBA" id="ARBA00022691"/>
    </source>
</evidence>
<dbReference type="InterPro" id="IPR007197">
    <property type="entry name" value="rSAM"/>
</dbReference>
<proteinExistence type="inferred from homology"/>
<evidence type="ECO:0000313" key="11">
    <source>
        <dbReference type="Proteomes" id="UP000035301"/>
    </source>
</evidence>
<keyword evidence="7 8" id="KW-0456">Lyase</keyword>
<keyword evidence="11" id="KW-1185">Reference proteome</keyword>
<dbReference type="GO" id="GO:0051539">
    <property type="term" value="F:4 iron, 4 sulfur cluster binding"/>
    <property type="evidence" value="ECO:0007669"/>
    <property type="project" value="UniProtKB-UniRule"/>
</dbReference>
<keyword evidence="3 8" id="KW-0479">Metal-binding</keyword>
<evidence type="ECO:0000259" key="9">
    <source>
        <dbReference type="PROSITE" id="PS51918"/>
    </source>
</evidence>
<dbReference type="Pfam" id="PF04055">
    <property type="entry name" value="Radical_SAM"/>
    <property type="match status" value="1"/>
</dbReference>
<dbReference type="GO" id="GO:1904047">
    <property type="term" value="F:S-adenosyl-L-methionine binding"/>
    <property type="evidence" value="ECO:0007669"/>
    <property type="project" value="UniProtKB-UniRule"/>
</dbReference>
<evidence type="ECO:0000256" key="6">
    <source>
        <dbReference type="ARBA" id="ARBA00023014"/>
    </source>
</evidence>
<keyword evidence="1 8" id="KW-0004">4Fe-4S</keyword>
<evidence type="ECO:0000313" key="10">
    <source>
        <dbReference type="EMBL" id="KLK88447.1"/>
    </source>
</evidence>
<comment type="catalytic activity">
    <reaction evidence="8">
        <text>6-carboxy-5,6,7,8-tetrahydropterin + H(+) = 7-carboxy-7-carbaguanine + NH4(+)</text>
        <dbReference type="Rhea" id="RHEA:27974"/>
        <dbReference type="ChEBI" id="CHEBI:15378"/>
        <dbReference type="ChEBI" id="CHEBI:28938"/>
        <dbReference type="ChEBI" id="CHEBI:61032"/>
        <dbReference type="ChEBI" id="CHEBI:61036"/>
        <dbReference type="EC" id="4.3.99.3"/>
    </reaction>
</comment>
<dbReference type="HAMAP" id="MF_00917">
    <property type="entry name" value="QueE"/>
    <property type="match status" value="1"/>
</dbReference>
<feature type="binding site" evidence="8">
    <location>
        <position position="38"/>
    </location>
    <ligand>
        <name>Mg(2+)</name>
        <dbReference type="ChEBI" id="CHEBI:18420"/>
    </ligand>
</feature>
<comment type="subunit">
    <text evidence="8">Homodimer.</text>
</comment>
<evidence type="ECO:0000256" key="7">
    <source>
        <dbReference type="ARBA" id="ARBA00023239"/>
    </source>
</evidence>
<feature type="binding site" evidence="8">
    <location>
        <position position="36"/>
    </location>
    <ligand>
        <name>[4Fe-4S] cluster</name>
        <dbReference type="ChEBI" id="CHEBI:49883"/>
        <note>4Fe-4S-S-AdoMet</note>
    </ligand>
</feature>
<dbReference type="PATRIC" id="fig|1550566.3.peg.1153"/>
<reference evidence="10 11" key="1">
    <citation type="journal article" date="2015" name="Int. J. Syst. Evol. Microbiol.">
        <title>Methanoculleus sediminis sp. nov., a methanogen from sediments near a submarine mud volcano.</title>
        <authorList>
            <person name="Chen S.C."/>
            <person name="Chen M.F."/>
            <person name="Lai M.C."/>
            <person name="Weng C.Y."/>
            <person name="Wu S.Y."/>
            <person name="Lin S."/>
            <person name="Yang T.F."/>
            <person name="Chen P.C."/>
        </authorList>
    </citation>
    <scope>NUCLEOTIDE SEQUENCE [LARGE SCALE GENOMIC DNA]</scope>
    <source>
        <strain evidence="10 11">S3Fa</strain>
    </source>
</reference>
<keyword evidence="4 8" id="KW-0460">Magnesium</keyword>
<dbReference type="GO" id="GO:0016840">
    <property type="term" value="F:carbon-nitrogen lyase activity"/>
    <property type="evidence" value="ECO:0007669"/>
    <property type="project" value="UniProtKB-UniRule"/>
</dbReference>
<comment type="cofactor">
    <cofactor evidence="8">
        <name>[4Fe-4S] cluster</name>
        <dbReference type="ChEBI" id="CHEBI:49883"/>
    </cofactor>
    <text evidence="8">Binds 1 [4Fe-4S] cluster. The cluster is coordinated with 3 cysteines and an exchangeable S-adenosyl-L-methionine.</text>
</comment>
<dbReference type="EMBL" id="JXOJ01000002">
    <property type="protein sequence ID" value="KLK88447.1"/>
    <property type="molecule type" value="Genomic_DNA"/>
</dbReference>
<dbReference type="RefSeq" id="WP_048182303.1">
    <property type="nucleotide sequence ID" value="NZ_JXOJ01000002.1"/>
</dbReference>
<sequence>MIVSEIFRSLQGEGKNQGRPCTFIRLAGCNLRCAWCDTPYAREGGEEMTVTQVLDRVWLLRGTHICITGGEPLLQREEVLKLLEKFDLHGYTVEIETNGTRDFREMQPYASICMDVKCPSSGEKSDLALLAFITPRDCVKFVVADEDDLLYARAVMSRCEIRGEIFISPVEGSDYRAVADQIVEENLPVRFQLQLHKILEIK</sequence>
<keyword evidence="5 8" id="KW-0408">Iron</keyword>
<organism evidence="10 11">
    <name type="scientific">Methanoculleus sediminis</name>
    <dbReference type="NCBI Taxonomy" id="1550566"/>
    <lineage>
        <taxon>Archaea</taxon>
        <taxon>Methanobacteriati</taxon>
        <taxon>Methanobacteriota</taxon>
        <taxon>Stenosarchaea group</taxon>
        <taxon>Methanomicrobia</taxon>
        <taxon>Methanomicrobiales</taxon>
        <taxon>Methanomicrobiaceae</taxon>
        <taxon>Methanoculleus</taxon>
    </lineage>
</organism>
<dbReference type="PIRSF" id="PIRSF000370">
    <property type="entry name" value="QueE"/>
    <property type="match status" value="1"/>
</dbReference>
<gene>
    <name evidence="8" type="primary">queE</name>
    <name evidence="10" type="ORF">SZ63_05360</name>
</gene>
<protein>
    <recommendedName>
        <fullName evidence="8">7-carboxy-7-deazaguanine synthase</fullName>
        <shortName evidence="8">CDG synthase</shortName>
        <ecNumber evidence="8">4.3.99.3</ecNumber>
    </recommendedName>
    <alternativeName>
        <fullName evidence="8">Archaeosine biosynthesis protein QueE</fullName>
    </alternativeName>
</protein>
<feature type="binding site" evidence="8">
    <location>
        <position position="25"/>
    </location>
    <ligand>
        <name>substrate</name>
    </ligand>
</feature>
<feature type="binding site" evidence="8">
    <location>
        <position position="33"/>
    </location>
    <ligand>
        <name>[4Fe-4S] cluster</name>
        <dbReference type="ChEBI" id="CHEBI:49883"/>
        <note>4Fe-4S-S-AdoMet</note>
    </ligand>
</feature>
<dbReference type="SFLD" id="SFLDS00029">
    <property type="entry name" value="Radical_SAM"/>
    <property type="match status" value="1"/>
</dbReference>
<evidence type="ECO:0000256" key="3">
    <source>
        <dbReference type="ARBA" id="ARBA00022723"/>
    </source>
</evidence>
<dbReference type="GO" id="GO:0000287">
    <property type="term" value="F:magnesium ion binding"/>
    <property type="evidence" value="ECO:0007669"/>
    <property type="project" value="UniProtKB-UniRule"/>
</dbReference>
<dbReference type="AlphaFoldDB" id="A0A0H1R706"/>
<feature type="binding site" evidence="8">
    <location>
        <begin position="10"/>
        <end position="12"/>
    </location>
    <ligand>
        <name>substrate</name>
    </ligand>
</feature>
<dbReference type="PANTHER" id="PTHR42836:SF1">
    <property type="entry name" value="7-CARBOXY-7-DEAZAGUANINE SYNTHASE"/>
    <property type="match status" value="1"/>
</dbReference>
<dbReference type="OrthoDB" id="7980at2157"/>
<accession>A0A0H1R706</accession>
<evidence type="ECO:0000256" key="8">
    <source>
        <dbReference type="HAMAP-Rule" id="MF_00917"/>
    </source>
</evidence>
<dbReference type="InterPro" id="IPR013785">
    <property type="entry name" value="Aldolase_TIM"/>
</dbReference>
<dbReference type="InterPro" id="IPR058240">
    <property type="entry name" value="rSAM_sf"/>
</dbReference>
<keyword evidence="6 8" id="KW-0411">Iron-sulfur</keyword>
<dbReference type="PROSITE" id="PS51918">
    <property type="entry name" value="RADICAL_SAM"/>
    <property type="match status" value="1"/>
</dbReference>
<feature type="binding site" evidence="8">
    <location>
        <position position="29"/>
    </location>
    <ligand>
        <name>[4Fe-4S] cluster</name>
        <dbReference type="ChEBI" id="CHEBI:49883"/>
        <note>4Fe-4S-S-AdoMet</note>
    </ligand>
</feature>
<dbReference type="SUPFAM" id="SSF102114">
    <property type="entry name" value="Radical SAM enzymes"/>
    <property type="match status" value="1"/>
</dbReference>
<comment type="cofactor">
    <cofactor evidence="8">
        <name>Mg(2+)</name>
        <dbReference type="ChEBI" id="CHEBI:18420"/>
    </cofactor>
</comment>
<comment type="caution">
    <text evidence="8">Lacks conserved residue(s) required for the propagation of feature annotation.</text>
</comment>
<dbReference type="InterPro" id="IPR024924">
    <property type="entry name" value="7-CO-7-deazaguanine_synth-like"/>
</dbReference>
<evidence type="ECO:0000256" key="1">
    <source>
        <dbReference type="ARBA" id="ARBA00022485"/>
    </source>
</evidence>
<feature type="binding site" evidence="8">
    <location>
        <begin position="35"/>
        <end position="37"/>
    </location>
    <ligand>
        <name>S-adenosyl-L-methionine</name>
        <dbReference type="ChEBI" id="CHEBI:59789"/>
    </ligand>
</feature>
<dbReference type="STRING" id="1550566.SZ63_05360"/>
<feature type="domain" description="Radical SAM core" evidence="9">
    <location>
        <begin position="16"/>
        <end position="202"/>
    </location>
</feature>
<evidence type="ECO:0000256" key="4">
    <source>
        <dbReference type="ARBA" id="ARBA00022842"/>
    </source>
</evidence>
<dbReference type="Proteomes" id="UP000035301">
    <property type="component" value="Unassembled WGS sequence"/>
</dbReference>
<dbReference type="CDD" id="cd01335">
    <property type="entry name" value="Radical_SAM"/>
    <property type="match status" value="1"/>
</dbReference>
<feature type="binding site" evidence="8">
    <location>
        <position position="70"/>
    </location>
    <ligand>
        <name>S-adenosyl-L-methionine</name>
        <dbReference type="ChEBI" id="CHEBI:59789"/>
    </ligand>
</feature>
<keyword evidence="2 8" id="KW-0949">S-adenosyl-L-methionine</keyword>
<dbReference type="PANTHER" id="PTHR42836">
    <property type="entry name" value="7-CARBOXY-7-DEAZAGUANINE SYNTHASE"/>
    <property type="match status" value="1"/>
</dbReference>
<dbReference type="EC" id="4.3.99.3" evidence="8"/>
<name>A0A0H1R706_9EURY</name>
<evidence type="ECO:0000256" key="5">
    <source>
        <dbReference type="ARBA" id="ARBA00023004"/>
    </source>
</evidence>
<comment type="cofactor">
    <cofactor evidence="8">
        <name>S-adenosyl-L-methionine</name>
        <dbReference type="ChEBI" id="CHEBI:59789"/>
    </cofactor>
    <text evidence="8">Binds 1 S-adenosyl-L-methionine per subunit.</text>
</comment>
<comment type="function">
    <text evidence="8">Catalyzes the complex heterocyclic radical-mediated conversion of 6-carboxy-5,6,7,8-tetrahydropterin (CPH4) to 7-carboxy-7-deazaguanine (CDG), a step common to the biosynthetic pathways of all 7-deazapurine-containing compounds.</text>
</comment>
<comment type="pathway">
    <text evidence="8">Purine metabolism; 7-cyano-7-deazaguanine biosynthesis.</text>
</comment>
<dbReference type="Gene3D" id="3.20.20.70">
    <property type="entry name" value="Aldolase class I"/>
    <property type="match status" value="1"/>
</dbReference>
<feature type="binding site" evidence="8">
    <location>
        <position position="68"/>
    </location>
    <ligand>
        <name>substrate</name>
    </ligand>
</feature>